<feature type="compositionally biased region" description="Gly residues" evidence="1">
    <location>
        <begin position="2080"/>
        <end position="2112"/>
    </location>
</feature>
<dbReference type="GO" id="GO:0005096">
    <property type="term" value="F:GTPase activator activity"/>
    <property type="evidence" value="ECO:0007669"/>
    <property type="project" value="TreeGrafter"/>
</dbReference>
<feature type="compositionally biased region" description="Acidic residues" evidence="1">
    <location>
        <begin position="337"/>
        <end position="348"/>
    </location>
</feature>
<feature type="compositionally biased region" description="Acidic residues" evidence="1">
    <location>
        <begin position="1281"/>
        <end position="1306"/>
    </location>
</feature>
<feature type="compositionally biased region" description="Low complexity" evidence="1">
    <location>
        <begin position="634"/>
        <end position="672"/>
    </location>
</feature>
<feature type="compositionally biased region" description="Pro residues" evidence="1">
    <location>
        <begin position="2060"/>
        <end position="2077"/>
    </location>
</feature>
<evidence type="ECO:0000256" key="1">
    <source>
        <dbReference type="SAM" id="MobiDB-lite"/>
    </source>
</evidence>
<dbReference type="OrthoDB" id="294251at2759"/>
<feature type="compositionally biased region" description="Acidic residues" evidence="1">
    <location>
        <begin position="1715"/>
        <end position="1724"/>
    </location>
</feature>
<feature type="region of interest" description="Disordered" evidence="1">
    <location>
        <begin position="1281"/>
        <end position="1331"/>
    </location>
</feature>
<dbReference type="Proteomes" id="UP000650467">
    <property type="component" value="Unassembled WGS sequence"/>
</dbReference>
<dbReference type="InterPro" id="IPR050302">
    <property type="entry name" value="Rab_GAP_TBC_domain"/>
</dbReference>
<feature type="region of interest" description="Disordered" evidence="1">
    <location>
        <begin position="1367"/>
        <end position="1395"/>
    </location>
</feature>
<feature type="compositionally biased region" description="Basic residues" evidence="1">
    <location>
        <begin position="1654"/>
        <end position="1663"/>
    </location>
</feature>
<dbReference type="EMBL" id="JAEHOC010000019">
    <property type="protein sequence ID" value="KAG2433340.1"/>
    <property type="molecule type" value="Genomic_DNA"/>
</dbReference>
<feature type="region of interest" description="Disordered" evidence="1">
    <location>
        <begin position="709"/>
        <end position="729"/>
    </location>
</feature>
<feature type="region of interest" description="Disordered" evidence="1">
    <location>
        <begin position="2060"/>
        <end position="2118"/>
    </location>
</feature>
<feature type="compositionally biased region" description="Basic and acidic residues" evidence="1">
    <location>
        <begin position="608"/>
        <end position="617"/>
    </location>
</feature>
<dbReference type="SUPFAM" id="SSF47923">
    <property type="entry name" value="Ypt/Rab-GAP domain of gyp1p"/>
    <property type="match status" value="2"/>
</dbReference>
<feature type="domain" description="Rab-GAP TBC" evidence="2">
    <location>
        <begin position="61"/>
        <end position="243"/>
    </location>
</feature>
<protein>
    <recommendedName>
        <fullName evidence="2">Rab-GAP TBC domain-containing protein</fullName>
    </recommendedName>
</protein>
<feature type="compositionally biased region" description="Low complexity" evidence="1">
    <location>
        <begin position="2366"/>
        <end position="2375"/>
    </location>
</feature>
<feature type="region of interest" description="Disordered" evidence="1">
    <location>
        <begin position="1881"/>
        <end position="1913"/>
    </location>
</feature>
<feature type="compositionally biased region" description="Basic and acidic residues" evidence="1">
    <location>
        <begin position="1737"/>
        <end position="1749"/>
    </location>
</feature>
<feature type="compositionally biased region" description="Low complexity" evidence="1">
    <location>
        <begin position="1788"/>
        <end position="1811"/>
    </location>
</feature>
<evidence type="ECO:0000259" key="2">
    <source>
        <dbReference type="PROSITE" id="PS50086"/>
    </source>
</evidence>
<feature type="region of interest" description="Disordered" evidence="1">
    <location>
        <begin position="1057"/>
        <end position="1141"/>
    </location>
</feature>
<feature type="compositionally biased region" description="Low complexity" evidence="1">
    <location>
        <begin position="1437"/>
        <end position="1463"/>
    </location>
</feature>
<feature type="region of interest" description="Disordered" evidence="1">
    <location>
        <begin position="1581"/>
        <end position="1689"/>
    </location>
</feature>
<keyword evidence="4" id="KW-1185">Reference proteome</keyword>
<dbReference type="PANTHER" id="PTHR47219:SF9">
    <property type="entry name" value="GTPASE ACTIVATING PROTEIN AND CENTROSOME-ASSOCIATED, ISOFORM B"/>
    <property type="match status" value="1"/>
</dbReference>
<dbReference type="PROSITE" id="PS50086">
    <property type="entry name" value="TBC_RABGAP"/>
    <property type="match status" value="1"/>
</dbReference>
<feature type="compositionally biased region" description="Low complexity" evidence="1">
    <location>
        <begin position="973"/>
        <end position="993"/>
    </location>
</feature>
<feature type="compositionally biased region" description="Polar residues" evidence="1">
    <location>
        <begin position="587"/>
        <end position="607"/>
    </location>
</feature>
<feature type="compositionally biased region" description="Basic and acidic residues" evidence="1">
    <location>
        <begin position="1881"/>
        <end position="1894"/>
    </location>
</feature>
<dbReference type="Pfam" id="PF00566">
    <property type="entry name" value="RabGAP-TBC"/>
    <property type="match status" value="1"/>
</dbReference>
<feature type="region of interest" description="Disordered" evidence="1">
    <location>
        <begin position="587"/>
        <end position="676"/>
    </location>
</feature>
<name>A0A835T833_CHLIN</name>
<feature type="region of interest" description="Disordered" evidence="1">
    <location>
        <begin position="1715"/>
        <end position="1752"/>
    </location>
</feature>
<reference evidence="3" key="1">
    <citation type="journal article" date="2020" name="bioRxiv">
        <title>Comparative genomics of Chlamydomonas.</title>
        <authorList>
            <person name="Craig R.J."/>
            <person name="Hasan A.R."/>
            <person name="Ness R.W."/>
            <person name="Keightley P.D."/>
        </authorList>
    </citation>
    <scope>NUCLEOTIDE SEQUENCE</scope>
    <source>
        <strain evidence="3">SAG 7.73</strain>
    </source>
</reference>
<accession>A0A835T833</accession>
<organism evidence="3 4">
    <name type="scientific">Chlamydomonas incerta</name>
    <dbReference type="NCBI Taxonomy" id="51695"/>
    <lineage>
        <taxon>Eukaryota</taxon>
        <taxon>Viridiplantae</taxon>
        <taxon>Chlorophyta</taxon>
        <taxon>core chlorophytes</taxon>
        <taxon>Chlorophyceae</taxon>
        <taxon>CS clade</taxon>
        <taxon>Chlamydomonadales</taxon>
        <taxon>Chlamydomonadaceae</taxon>
        <taxon>Chlamydomonas</taxon>
    </lineage>
</organism>
<feature type="region of interest" description="Disordered" evidence="1">
    <location>
        <begin position="520"/>
        <end position="549"/>
    </location>
</feature>
<proteinExistence type="predicted"/>
<evidence type="ECO:0000313" key="4">
    <source>
        <dbReference type="Proteomes" id="UP000650467"/>
    </source>
</evidence>
<feature type="region of interest" description="Disordered" evidence="1">
    <location>
        <begin position="329"/>
        <end position="349"/>
    </location>
</feature>
<comment type="caution">
    <text evidence="3">The sequence shown here is derived from an EMBL/GenBank/DDBJ whole genome shotgun (WGS) entry which is preliminary data.</text>
</comment>
<dbReference type="PANTHER" id="PTHR47219">
    <property type="entry name" value="RAB GTPASE-ACTIVATING PROTEIN 1-LIKE"/>
    <property type="match status" value="1"/>
</dbReference>
<dbReference type="InterPro" id="IPR000195">
    <property type="entry name" value="Rab-GAP-TBC_dom"/>
</dbReference>
<dbReference type="Gene3D" id="1.10.8.270">
    <property type="entry name" value="putative rabgap domain of human tbc1 domain family member 14 like domains"/>
    <property type="match status" value="1"/>
</dbReference>
<sequence length="2384" mass="233014">MAEAFNTQALPARLKEGLGAVVDLKNSVKERFLGLLGIRQPRTLLEDETEVYLQVGKNLWHAPRQLRVELWLSSLARRHSLVGDYPTYLAQDITREAAVDIDKDVPRTFPNTRRFHADEGQASLRNVLRAYAAYDPEVAYCQGMNFLTGLLLMYLPSEGQAFAALVVLMEDRKLRSFYHRSMALLQVQLWQLSRLISPALNTHLETMGVVPMLYGASWLMTAFSADFPIAFSARIMDVLLGDQCECALLKVAVAVMKAVEPSLLEMKDLEDVLGYLKIDVPAWEDDDLHAVLTAAFTKPWTSRQLSILRSTEDAETVAQAMDRVMTAMSEQASGVPGDDDDGGEDGDLPADGRVAVTVPRIKPPPQPTTTCSSSFAPSPACGTPIGGGPMGTGSMGGAGMLASTGGSPPMPIGLSGGGSFRQQQAGGGSIAGSVGGSVGGGGEAGMLSGMSSMGGSLTQWAIPSIHPEAHANPAIQAFRRAHLPILAAAAGGPGARAAGGRSILAGQAATAAVAASAASGATPAESLTPSPPQTLAGAMDENGSAVASSPGLLQPAEQVILSESQLHLHPDQPSLLRATTGEDWSDFNSARQQWRTLSRSTPGSMRQHNTDGGDDRSSTTLAGAEAAGGGGVWRAGLPGPAPPSAAGSSGSSSAAASFGGAPPAGEPAAAPAYSQPIPVPTSGPARALSALSAFANASGPAAAAAGLALAPPKPPLPPRQSSFDRAPPGACASAFSRLSVVTEDPPSVLMGPTAPAPSPRGSMDMHVLGRAGSSHMDQGEHGGQLLGTSTAGAAGEGSFLAAGGGGPGGMGGMGGSAFAGGMGGSAPSCNGDCASGTASATTGGALLSPSGISGAVSPHTGVSPHVLLTSAWSHQSQGASGTSAGASFIHSAGGGTLGGGSDSPTAGATGGVGYAPLGATATMAGAAAMLGAASTAASTAGSLLYDGEAAAASAAAGEAAALFTGLPDGAAADGQTTSSGASATLGGPAGLLPLAPPPPPQVPLGSVPPANAGERNPNTDLGTGIGCDILRMLTRVDASNANAAYDTNAVLGESMYADSPNREEKPKEEQTLVKSASEQSLRHLPSSSALDRMAAQDLARAQEEAERMRQELEAQLLQQRAAEGGRSGAASHSISGAAPADGAAGADAAAAASSFGAHADGGAGDGAAAANGEATAGLSGGHAVSVSGALQANENEVVLKRPALYVDGIPMFDPKSLMCDTQQEAQVMFTPLVSPGASSYAGGGLEQQSTLTGLTAPPSASVSMSGAAPAGAAADIAVADGDEDEDGDLDDAAYDLAEPSDDEDAEAGTGLLVDDDEEEGDEDRPSGGLRRTAAAAAAAAATASVVAAAAAAAPAARAGAGAMEAAGPAGAANASPRQGPPATPGGAAGPAGEWVDWSQAPPIQTAAPVTLPMTGPLREVTPASAAHEDGGAHAAHESAAACGAGEGAASQSESGAQSQSQSGTTRTKQPEESCHEPPGPAHGAAQAYGLLPATSNMASLAAPLPHAISFATTAGGASTNGANTPTSSFTAAGPGRSGGFNWMQLRCDSMATSDIDSRMGSSRWGAGFATGLNTGDIVDTDSEGTPRHPDGGVGHIMQPPGAPAPALHAMHCNSMPGHGEPPGSGAESPLALTSSGPMHPSSAHPFGQAGSHGHGAHGHHHGGHWQPHILSSGSFGRGDHSGHGGIPASGGVVKRVGSRLALAPGSILAAGGIAEEEGEGEDDGPLPPSGPPSASKDPSRKELFSRDDAPAEEAAATAAVVAAAADALGSPPPSTGTAAAAAAGAGEDADGAGVASPASGPASAEGASSADTATTPDGMGPMRHASSGLGEGEDSQRAASMGDVGGSANAGEGPSPFSRTALSPSLAHHIISAYLRCEQHEQQQEQKEMEERLQQEQAAAEEEGVEVEAAGGGADTPAMPDFAAAYGSNAGDVSPKALSGSMAGAAAASLFSGEPLSQPPPQLHTEEPSLASHAFSLPAVPMSPPALLSPTLADRARAMAGGGADAPPPTTMTTTGGSSMGGSAFATFQQPPPVKALTPFAMSLEDPNMCRISAELLQSMPPPPAALQPSTPTPPVSIPGAGGSGAVAGGAGAGGRAGGGFRSRTISGGGEGADGDGGDVTLTASGIGALAGSGMVSALHSGCVGASGSVVLRGLGSHDTPGGTGSILNASAGGGVLSGPGCASGTSCTGGSGAAGSALMQALHGVSFRAASSSCGGAAPGTSGGGAAPVSLLLPPPPPPQVPLCAAAAGRSDTSASSLAAVMSAISNTSANAQPGSLLDSGAHTVVCVSAATSSVPTSTGTSATGASATSADRAPAAPAWTATFDEPAGGRAVADGAAATGAEPPLLSGRDSAGLTPGGVRTPDARAPAPDMARGMSLEAGGQ</sequence>
<dbReference type="InterPro" id="IPR035969">
    <property type="entry name" value="Rab-GAP_TBC_sf"/>
</dbReference>
<dbReference type="SMART" id="SM00164">
    <property type="entry name" value="TBC"/>
    <property type="match status" value="1"/>
</dbReference>
<feature type="compositionally biased region" description="Basic and acidic residues" evidence="1">
    <location>
        <begin position="1100"/>
        <end position="1112"/>
    </location>
</feature>
<feature type="region of interest" description="Disordered" evidence="1">
    <location>
        <begin position="414"/>
        <end position="436"/>
    </location>
</feature>
<feature type="compositionally biased region" description="Basic and acidic residues" evidence="1">
    <location>
        <begin position="1426"/>
        <end position="1436"/>
    </location>
</feature>
<feature type="compositionally biased region" description="Low complexity" evidence="1">
    <location>
        <begin position="1113"/>
        <end position="1141"/>
    </location>
</feature>
<gene>
    <name evidence="3" type="ORF">HXX76_008404</name>
</gene>
<feature type="region of interest" description="Disordered" evidence="1">
    <location>
        <begin position="1788"/>
        <end position="1861"/>
    </location>
</feature>
<feature type="compositionally biased region" description="Polar residues" evidence="1">
    <location>
        <begin position="1072"/>
        <end position="1089"/>
    </location>
</feature>
<dbReference type="FunFam" id="1.10.8.270:FF:000016">
    <property type="entry name" value="TBC1 domain family member 2A"/>
    <property type="match status" value="1"/>
</dbReference>
<feature type="region of interest" description="Disordered" evidence="1">
    <location>
        <begin position="2335"/>
        <end position="2384"/>
    </location>
</feature>
<dbReference type="GO" id="GO:0031267">
    <property type="term" value="F:small GTPase binding"/>
    <property type="evidence" value="ECO:0007669"/>
    <property type="project" value="TreeGrafter"/>
</dbReference>
<feature type="region of interest" description="Disordered" evidence="1">
    <location>
        <begin position="1424"/>
        <end position="1486"/>
    </location>
</feature>
<feature type="compositionally biased region" description="Basic and acidic residues" evidence="1">
    <location>
        <begin position="1060"/>
        <end position="1071"/>
    </location>
</feature>
<evidence type="ECO:0000313" key="3">
    <source>
        <dbReference type="EMBL" id="KAG2433340.1"/>
    </source>
</evidence>
<dbReference type="Gene3D" id="1.10.472.80">
    <property type="entry name" value="Ypt/Rab-GAP domain of gyp1p, domain 3"/>
    <property type="match status" value="1"/>
</dbReference>
<feature type="region of interest" description="Disordered" evidence="1">
    <location>
        <begin position="2293"/>
        <end position="2318"/>
    </location>
</feature>
<feature type="region of interest" description="Disordered" evidence="1">
    <location>
        <begin position="973"/>
        <end position="1022"/>
    </location>
</feature>
<feature type="compositionally biased region" description="Acidic residues" evidence="1">
    <location>
        <begin position="1313"/>
        <end position="1322"/>
    </location>
</feature>